<accession>A0ABS3SYN8</accession>
<comment type="caution">
    <text evidence="3">The sequence shown here is derived from an EMBL/GenBank/DDBJ whole genome shotgun (WGS) entry which is preliminary data.</text>
</comment>
<protein>
    <recommendedName>
        <fullName evidence="2">Bacterial Pleckstrin homology domain-containing protein</fullName>
    </recommendedName>
</protein>
<gene>
    <name evidence="3" type="ORF">J4051_17205</name>
</gene>
<dbReference type="EMBL" id="JAGEVG010000027">
    <property type="protein sequence ID" value="MBO3100013.1"/>
    <property type="molecule type" value="Genomic_DNA"/>
</dbReference>
<sequence>MKNYNSKSSFSVKLITVGIVIVMGIVVFSILTLNETYGIIGGIIISIIILSALIYFYANSLRNILIGENYLTLKKNIGKIEIPFSDIIKIEKLDFSNLSMTYGSKGVFGYVGNTMDDSISMVNDRKNMVRIITNDKKYTISSERPKDLINDIKNVLQQRE</sequence>
<evidence type="ECO:0000313" key="4">
    <source>
        <dbReference type="Proteomes" id="UP000681315"/>
    </source>
</evidence>
<dbReference type="RefSeq" id="WP_208235120.1">
    <property type="nucleotide sequence ID" value="NZ_JAGEVG010000027.1"/>
</dbReference>
<dbReference type="Pfam" id="PF10882">
    <property type="entry name" value="bPH_5"/>
    <property type="match status" value="1"/>
</dbReference>
<feature type="transmembrane region" description="Helical" evidence="1">
    <location>
        <begin position="37"/>
        <end position="58"/>
    </location>
</feature>
<dbReference type="Proteomes" id="UP000681315">
    <property type="component" value="Unassembled WGS sequence"/>
</dbReference>
<dbReference type="InterPro" id="IPR027783">
    <property type="entry name" value="Bacterial_PH-related"/>
</dbReference>
<evidence type="ECO:0000256" key="1">
    <source>
        <dbReference type="SAM" id="Phobius"/>
    </source>
</evidence>
<name>A0ABS3SYN8_9FLAO</name>
<proteinExistence type="predicted"/>
<feature type="transmembrane region" description="Helical" evidence="1">
    <location>
        <begin position="12"/>
        <end position="31"/>
    </location>
</feature>
<keyword evidence="4" id="KW-1185">Reference proteome</keyword>
<keyword evidence="1" id="KW-1133">Transmembrane helix</keyword>
<keyword evidence="1" id="KW-0472">Membrane</keyword>
<reference evidence="3 4" key="1">
    <citation type="submission" date="2021-03" db="EMBL/GenBank/DDBJ databases">
        <title>Gelidibacter sp. nov., isolated from costal sediment.</title>
        <authorList>
            <person name="Lun K.-Y."/>
        </authorList>
    </citation>
    <scope>NUCLEOTIDE SEQUENCE [LARGE SCALE GENOMIC DNA]</scope>
    <source>
        <strain evidence="3 4">DF109</strain>
    </source>
</reference>
<organism evidence="3 4">
    <name type="scientific">Gelidibacter pelagius</name>
    <dbReference type="NCBI Taxonomy" id="2819985"/>
    <lineage>
        <taxon>Bacteria</taxon>
        <taxon>Pseudomonadati</taxon>
        <taxon>Bacteroidota</taxon>
        <taxon>Flavobacteriia</taxon>
        <taxon>Flavobacteriales</taxon>
        <taxon>Flavobacteriaceae</taxon>
        <taxon>Gelidibacter</taxon>
    </lineage>
</organism>
<evidence type="ECO:0000259" key="2">
    <source>
        <dbReference type="Pfam" id="PF10882"/>
    </source>
</evidence>
<feature type="domain" description="Bacterial Pleckstrin homology" evidence="2">
    <location>
        <begin position="64"/>
        <end position="154"/>
    </location>
</feature>
<evidence type="ECO:0000313" key="3">
    <source>
        <dbReference type="EMBL" id="MBO3100013.1"/>
    </source>
</evidence>
<keyword evidence="1" id="KW-0812">Transmembrane</keyword>